<proteinExistence type="predicted"/>
<reference evidence="1" key="1">
    <citation type="submission" date="2019-10" db="EMBL/GenBank/DDBJ databases">
        <authorList>
            <consortium name="DOE Joint Genome Institute"/>
            <person name="Kuo A."/>
            <person name="Miyauchi S."/>
            <person name="Kiss E."/>
            <person name="Drula E."/>
            <person name="Kohler A."/>
            <person name="Sanchez-Garcia M."/>
            <person name="Andreopoulos B."/>
            <person name="Barry K.W."/>
            <person name="Bonito G."/>
            <person name="Buee M."/>
            <person name="Carver A."/>
            <person name="Chen C."/>
            <person name="Cichocki N."/>
            <person name="Clum A."/>
            <person name="Culley D."/>
            <person name="Crous P.W."/>
            <person name="Fauchery L."/>
            <person name="Girlanda M."/>
            <person name="Hayes R."/>
            <person name="Keri Z."/>
            <person name="Labutti K."/>
            <person name="Lipzen A."/>
            <person name="Lombard V."/>
            <person name="Magnuson J."/>
            <person name="Maillard F."/>
            <person name="Morin E."/>
            <person name="Murat C."/>
            <person name="Nolan M."/>
            <person name="Ohm R."/>
            <person name="Pangilinan J."/>
            <person name="Pereira M."/>
            <person name="Perotto S."/>
            <person name="Peter M."/>
            <person name="Riley R."/>
            <person name="Sitrit Y."/>
            <person name="Stielow B."/>
            <person name="Szollosi G."/>
            <person name="Zifcakova L."/>
            <person name="Stursova M."/>
            <person name="Spatafora J.W."/>
            <person name="Tedersoo L."/>
            <person name="Vaario L.-M."/>
            <person name="Yamada A."/>
            <person name="Yan M."/>
            <person name="Wang P."/>
            <person name="Xu J."/>
            <person name="Bruns T."/>
            <person name="Baldrian P."/>
            <person name="Vilgalys R."/>
            <person name="Henrissat B."/>
            <person name="Grigoriev I.V."/>
            <person name="Hibbett D."/>
            <person name="Nagy L.G."/>
            <person name="Martin F.M."/>
        </authorList>
    </citation>
    <scope>NUCLEOTIDE SEQUENCE</scope>
    <source>
        <strain evidence="1">P2</strain>
    </source>
</reference>
<evidence type="ECO:0000313" key="2">
    <source>
        <dbReference type="Proteomes" id="UP000886501"/>
    </source>
</evidence>
<comment type="caution">
    <text evidence="1">The sequence shown here is derived from an EMBL/GenBank/DDBJ whole genome shotgun (WGS) entry which is preliminary data.</text>
</comment>
<organism evidence="1 2">
    <name type="scientific">Thelephora ganbajun</name>
    <name type="common">Ganba fungus</name>
    <dbReference type="NCBI Taxonomy" id="370292"/>
    <lineage>
        <taxon>Eukaryota</taxon>
        <taxon>Fungi</taxon>
        <taxon>Dikarya</taxon>
        <taxon>Basidiomycota</taxon>
        <taxon>Agaricomycotina</taxon>
        <taxon>Agaricomycetes</taxon>
        <taxon>Thelephorales</taxon>
        <taxon>Thelephoraceae</taxon>
        <taxon>Thelephora</taxon>
    </lineage>
</organism>
<dbReference type="Proteomes" id="UP000886501">
    <property type="component" value="Unassembled WGS sequence"/>
</dbReference>
<gene>
    <name evidence="1" type="ORF">BDM02DRAFT_587242</name>
</gene>
<name>A0ACB6Z793_THEGA</name>
<accession>A0ACB6Z793</accession>
<sequence length="124" mass="13519">MSENTSSIAASRPTRSTRGTITATSSDKTTTTTNTNPQGGVPAKKSGVGTTRKKGKWRGKEQVYCVCRKKDYGTPMICCGTCREWYHFSCLGLEQEDAEDIEVYICGPCSLDTGLRTASLFRCS</sequence>
<dbReference type="EMBL" id="MU118093">
    <property type="protein sequence ID" value="KAF9645364.1"/>
    <property type="molecule type" value="Genomic_DNA"/>
</dbReference>
<protein>
    <submittedName>
        <fullName evidence="1">Uncharacterized protein</fullName>
    </submittedName>
</protein>
<reference evidence="1" key="2">
    <citation type="journal article" date="2020" name="Nat. Commun.">
        <title>Large-scale genome sequencing of mycorrhizal fungi provides insights into the early evolution of symbiotic traits.</title>
        <authorList>
            <person name="Miyauchi S."/>
            <person name="Kiss E."/>
            <person name="Kuo A."/>
            <person name="Drula E."/>
            <person name="Kohler A."/>
            <person name="Sanchez-Garcia M."/>
            <person name="Morin E."/>
            <person name="Andreopoulos B."/>
            <person name="Barry K.W."/>
            <person name="Bonito G."/>
            <person name="Buee M."/>
            <person name="Carver A."/>
            <person name="Chen C."/>
            <person name="Cichocki N."/>
            <person name="Clum A."/>
            <person name="Culley D."/>
            <person name="Crous P.W."/>
            <person name="Fauchery L."/>
            <person name="Girlanda M."/>
            <person name="Hayes R.D."/>
            <person name="Keri Z."/>
            <person name="LaButti K."/>
            <person name="Lipzen A."/>
            <person name="Lombard V."/>
            <person name="Magnuson J."/>
            <person name="Maillard F."/>
            <person name="Murat C."/>
            <person name="Nolan M."/>
            <person name="Ohm R.A."/>
            <person name="Pangilinan J."/>
            <person name="Pereira M.F."/>
            <person name="Perotto S."/>
            <person name="Peter M."/>
            <person name="Pfister S."/>
            <person name="Riley R."/>
            <person name="Sitrit Y."/>
            <person name="Stielow J.B."/>
            <person name="Szollosi G."/>
            <person name="Zifcakova L."/>
            <person name="Stursova M."/>
            <person name="Spatafora J.W."/>
            <person name="Tedersoo L."/>
            <person name="Vaario L.M."/>
            <person name="Yamada A."/>
            <person name="Yan M."/>
            <person name="Wang P."/>
            <person name="Xu J."/>
            <person name="Bruns T."/>
            <person name="Baldrian P."/>
            <person name="Vilgalys R."/>
            <person name="Dunand C."/>
            <person name="Henrissat B."/>
            <person name="Grigoriev I.V."/>
            <person name="Hibbett D."/>
            <person name="Nagy L.G."/>
            <person name="Martin F.M."/>
        </authorList>
    </citation>
    <scope>NUCLEOTIDE SEQUENCE</scope>
    <source>
        <strain evidence="1">P2</strain>
    </source>
</reference>
<evidence type="ECO:0000313" key="1">
    <source>
        <dbReference type="EMBL" id="KAF9645364.1"/>
    </source>
</evidence>
<keyword evidence="2" id="KW-1185">Reference proteome</keyword>